<dbReference type="GO" id="GO:0005524">
    <property type="term" value="F:ATP binding"/>
    <property type="evidence" value="ECO:0007669"/>
    <property type="project" value="UniProtKB-KW"/>
</dbReference>
<dbReference type="GO" id="GO:0006438">
    <property type="term" value="P:valyl-tRNA aminoacylation"/>
    <property type="evidence" value="ECO:0007669"/>
    <property type="project" value="UniProtKB-UniRule"/>
</dbReference>
<keyword evidence="7 10" id="KW-0030">Aminoacyl-tRNA synthetase</keyword>
<evidence type="ECO:0000313" key="14">
    <source>
        <dbReference type="Proteomes" id="UP000177080"/>
    </source>
</evidence>
<dbReference type="InterPro" id="IPR033705">
    <property type="entry name" value="Anticodon_Ia_Val"/>
</dbReference>
<dbReference type="InterPro" id="IPR013155">
    <property type="entry name" value="M/V/L/I-tRNA-synth_anticd-bd"/>
</dbReference>
<dbReference type="EMBL" id="MEXN01000007">
    <property type="protein sequence ID" value="OGD03405.1"/>
    <property type="molecule type" value="Genomic_DNA"/>
</dbReference>
<evidence type="ECO:0000313" key="13">
    <source>
        <dbReference type="EMBL" id="OGD03405.1"/>
    </source>
</evidence>
<dbReference type="InterPro" id="IPR002300">
    <property type="entry name" value="aa-tRNA-synth_Ia"/>
</dbReference>
<keyword evidence="6 10" id="KW-0648">Protein biosynthesis</keyword>
<accession>A0A1F4ZB21</accession>
<dbReference type="SUPFAM" id="SSF52374">
    <property type="entry name" value="Nucleotidylyl transferase"/>
    <property type="match status" value="1"/>
</dbReference>
<comment type="caution">
    <text evidence="13">The sequence shown here is derived from an EMBL/GenBank/DDBJ whole genome shotgun (WGS) entry which is preliminary data.</text>
</comment>
<comment type="similarity">
    <text evidence="10">Belongs to the class-I aminoacyl-tRNA synthetase family.</text>
</comment>
<organism evidence="13 14">
    <name type="scientific">Candidatus Amesbacteria bacterium RIFCSPLOWO2_01_FULL_48_25</name>
    <dbReference type="NCBI Taxonomy" id="1797259"/>
    <lineage>
        <taxon>Bacteria</taxon>
        <taxon>Candidatus Amesiibacteriota</taxon>
    </lineage>
</organism>
<dbReference type="Pfam" id="PF00133">
    <property type="entry name" value="tRNA-synt_1"/>
    <property type="match status" value="1"/>
</dbReference>
<dbReference type="EC" id="6.1.1.9" evidence="1 9"/>
<dbReference type="Pfam" id="PF08264">
    <property type="entry name" value="Anticodon_1"/>
    <property type="match status" value="1"/>
</dbReference>
<evidence type="ECO:0000256" key="7">
    <source>
        <dbReference type="ARBA" id="ARBA00023146"/>
    </source>
</evidence>
<dbReference type="Gene3D" id="3.90.740.10">
    <property type="entry name" value="Valyl/Leucyl/Isoleucyl-tRNA synthetase, editing domain"/>
    <property type="match status" value="1"/>
</dbReference>
<evidence type="ECO:0000256" key="1">
    <source>
        <dbReference type="ARBA" id="ARBA00013169"/>
    </source>
</evidence>
<evidence type="ECO:0000256" key="9">
    <source>
        <dbReference type="NCBIfam" id="TIGR00422"/>
    </source>
</evidence>
<dbReference type="PANTHER" id="PTHR11946:SF93">
    <property type="entry name" value="VALINE--TRNA LIGASE, CHLOROPLASTIC_MITOCHONDRIAL 2"/>
    <property type="match status" value="1"/>
</dbReference>
<dbReference type="PROSITE" id="PS00178">
    <property type="entry name" value="AA_TRNA_LIGASE_I"/>
    <property type="match status" value="1"/>
</dbReference>
<dbReference type="PANTHER" id="PTHR11946">
    <property type="entry name" value="VALYL-TRNA SYNTHETASES"/>
    <property type="match status" value="1"/>
</dbReference>
<dbReference type="AlphaFoldDB" id="A0A1F4ZB21"/>
<evidence type="ECO:0000256" key="6">
    <source>
        <dbReference type="ARBA" id="ARBA00022917"/>
    </source>
</evidence>
<dbReference type="SUPFAM" id="SSF47323">
    <property type="entry name" value="Anticodon-binding domain of a subclass of class I aminoacyl-tRNA synthetases"/>
    <property type="match status" value="1"/>
</dbReference>
<dbReference type="SUPFAM" id="SSF50677">
    <property type="entry name" value="ValRS/IleRS/LeuRS editing domain"/>
    <property type="match status" value="1"/>
</dbReference>
<dbReference type="PRINTS" id="PR00986">
    <property type="entry name" value="TRNASYNTHVAL"/>
</dbReference>
<dbReference type="NCBIfam" id="NF004349">
    <property type="entry name" value="PRK05729.1"/>
    <property type="match status" value="1"/>
</dbReference>
<dbReference type="Gene3D" id="1.10.730.10">
    <property type="entry name" value="Isoleucyl-tRNA Synthetase, Domain 1"/>
    <property type="match status" value="1"/>
</dbReference>
<dbReference type="GO" id="GO:0005829">
    <property type="term" value="C:cytosol"/>
    <property type="evidence" value="ECO:0007669"/>
    <property type="project" value="TreeGrafter"/>
</dbReference>
<sequence length="732" mass="84914">MTDMDKNYDHRKHEREIYEKWEPYFTPSFAKASEGKPYTILMPPPNANASLHAGHAMYTIDDIVIRWKRMQGFSSVWIPGIDHAGFETQFVYEKELAKKGKSRFDFDRQTFYENVYKFVEKNSGLIYEQFKQLGFSADWDRSVFTLDKNVISQVFETFSRLEREGKVYRDEYIVNYCTHCGTSLAELEVEHEERNDPLYYMKYGPFVLATVRPETKFGDTAVAINPKDTRYQKYVGQVIEVEGLIGKFRVKVIADDAVEQKFGTGVVKVTPAHDPNDFEMGKRHGLEIKQVIGLDGKLNDKTGPYRGLKVNEARKRVVEDLYKAGLIDRVDETYKHSVGVCYRCKRTVEPMVVPNWFIKVDELKGPVIEAVKNDRVKFYPKRFKKQMLNWLEIMHDWPISRQIAWGIRIPVWYEVTDQANLYAVWLDKNGQKQEGLVYKYKDRLAEIEAGLQKVTAVTGPSGPKYKVSANKPGDNYLPETDTFDTWFSSGQWPLVTLKKDEFDTRFPTDMMGTLADILKFWVSRMIMFSLYLKNEVPFKDVYLWSMVADTKGVKMSKSKGNVVNPIDLVNKYGADALRVALVYGVAPGSKIPLSEEKVRGMRNFANKIWNIARFVESANHSSQTANPVEDDNWIMDELNKLIKSVTVSLEKYRFNDAAESMYEFVWHKFADVYIEKVKGRKEGASPTLRHVLITCLKLLHPFMPFVTEAIWWEIKDLRKYPDEMLITTAWPE</sequence>
<name>A0A1F4ZB21_9BACT</name>
<dbReference type="CDD" id="cd07962">
    <property type="entry name" value="Anticodon_Ia_Val"/>
    <property type="match status" value="1"/>
</dbReference>
<feature type="domain" description="Aminoacyl-tRNA synthetase class Ia" evidence="11">
    <location>
        <begin position="17"/>
        <end position="583"/>
    </location>
</feature>
<comment type="catalytic activity">
    <reaction evidence="8">
        <text>tRNA(Val) + L-valine + ATP = L-valyl-tRNA(Val) + AMP + diphosphate</text>
        <dbReference type="Rhea" id="RHEA:10704"/>
        <dbReference type="Rhea" id="RHEA-COMP:9672"/>
        <dbReference type="Rhea" id="RHEA-COMP:9708"/>
        <dbReference type="ChEBI" id="CHEBI:30616"/>
        <dbReference type="ChEBI" id="CHEBI:33019"/>
        <dbReference type="ChEBI" id="CHEBI:57762"/>
        <dbReference type="ChEBI" id="CHEBI:78442"/>
        <dbReference type="ChEBI" id="CHEBI:78537"/>
        <dbReference type="ChEBI" id="CHEBI:456215"/>
        <dbReference type="EC" id="6.1.1.9"/>
    </reaction>
</comment>
<evidence type="ECO:0000256" key="8">
    <source>
        <dbReference type="ARBA" id="ARBA00047552"/>
    </source>
</evidence>
<evidence type="ECO:0000259" key="11">
    <source>
        <dbReference type="Pfam" id="PF00133"/>
    </source>
</evidence>
<dbReference type="Gene3D" id="3.40.50.620">
    <property type="entry name" value="HUPs"/>
    <property type="match status" value="2"/>
</dbReference>
<protein>
    <recommendedName>
        <fullName evidence="1 9">Valine--tRNA ligase</fullName>
        <ecNumber evidence="1 9">6.1.1.9</ecNumber>
    </recommendedName>
</protein>
<evidence type="ECO:0000256" key="4">
    <source>
        <dbReference type="ARBA" id="ARBA00022741"/>
    </source>
</evidence>
<reference evidence="13 14" key="1">
    <citation type="journal article" date="2016" name="Nat. Commun.">
        <title>Thousands of microbial genomes shed light on interconnected biogeochemical processes in an aquifer system.</title>
        <authorList>
            <person name="Anantharaman K."/>
            <person name="Brown C.T."/>
            <person name="Hug L.A."/>
            <person name="Sharon I."/>
            <person name="Castelle C.J."/>
            <person name="Probst A.J."/>
            <person name="Thomas B.C."/>
            <person name="Singh A."/>
            <person name="Wilkins M.J."/>
            <person name="Karaoz U."/>
            <person name="Brodie E.L."/>
            <person name="Williams K.H."/>
            <person name="Hubbard S.S."/>
            <person name="Banfield J.F."/>
        </authorList>
    </citation>
    <scope>NUCLEOTIDE SEQUENCE [LARGE SCALE GENOMIC DNA]</scope>
</reference>
<evidence type="ECO:0000259" key="12">
    <source>
        <dbReference type="Pfam" id="PF08264"/>
    </source>
</evidence>
<dbReference type="InterPro" id="IPR009008">
    <property type="entry name" value="Val/Leu/Ile-tRNA-synth_edit"/>
</dbReference>
<keyword evidence="5 10" id="KW-0067">ATP-binding</keyword>
<dbReference type="Proteomes" id="UP000177080">
    <property type="component" value="Unassembled WGS sequence"/>
</dbReference>
<dbReference type="NCBIfam" id="TIGR00422">
    <property type="entry name" value="valS"/>
    <property type="match status" value="1"/>
</dbReference>
<dbReference type="GO" id="GO:0002161">
    <property type="term" value="F:aminoacyl-tRNA deacylase activity"/>
    <property type="evidence" value="ECO:0007669"/>
    <property type="project" value="InterPro"/>
</dbReference>
<evidence type="ECO:0000256" key="5">
    <source>
        <dbReference type="ARBA" id="ARBA00022840"/>
    </source>
</evidence>
<evidence type="ECO:0000256" key="3">
    <source>
        <dbReference type="ARBA" id="ARBA00022598"/>
    </source>
</evidence>
<keyword evidence="2" id="KW-0963">Cytoplasm</keyword>
<dbReference type="Gene3D" id="2.170.220.10">
    <property type="match status" value="1"/>
</dbReference>
<dbReference type="GO" id="GO:0004832">
    <property type="term" value="F:valine-tRNA ligase activity"/>
    <property type="evidence" value="ECO:0007669"/>
    <property type="project" value="UniProtKB-UniRule"/>
</dbReference>
<dbReference type="InterPro" id="IPR014729">
    <property type="entry name" value="Rossmann-like_a/b/a_fold"/>
</dbReference>
<keyword evidence="4 10" id="KW-0547">Nucleotide-binding</keyword>
<dbReference type="InterPro" id="IPR001412">
    <property type="entry name" value="aa-tRNA-synth_I_CS"/>
</dbReference>
<evidence type="ECO:0000256" key="10">
    <source>
        <dbReference type="RuleBase" id="RU363035"/>
    </source>
</evidence>
<dbReference type="STRING" id="1797259.A2989_01060"/>
<keyword evidence="3 10" id="KW-0436">Ligase</keyword>
<feature type="domain" description="Methionyl/Valyl/Leucyl/Isoleucyl-tRNA synthetase anticodon-binding" evidence="12">
    <location>
        <begin position="631"/>
        <end position="732"/>
    </location>
</feature>
<dbReference type="InterPro" id="IPR009080">
    <property type="entry name" value="tRNAsynth_Ia_anticodon-bd"/>
</dbReference>
<dbReference type="InterPro" id="IPR002303">
    <property type="entry name" value="Valyl-tRNA_ligase"/>
</dbReference>
<evidence type="ECO:0000256" key="2">
    <source>
        <dbReference type="ARBA" id="ARBA00022490"/>
    </source>
</evidence>
<proteinExistence type="inferred from homology"/>
<gene>
    <name evidence="13" type="ORF">A2989_01060</name>
</gene>